<dbReference type="VEuPathDB" id="TriTrypDB:LdCL_290022400"/>
<dbReference type="AlphaFoldDB" id="A0A504X5G8"/>
<gene>
    <name evidence="1" type="ORF">CGC20_2750</name>
</gene>
<organism evidence="1 2">
    <name type="scientific">Leishmania donovani</name>
    <dbReference type="NCBI Taxonomy" id="5661"/>
    <lineage>
        <taxon>Eukaryota</taxon>
        <taxon>Discoba</taxon>
        <taxon>Euglenozoa</taxon>
        <taxon>Kinetoplastea</taxon>
        <taxon>Metakinetoplastina</taxon>
        <taxon>Trypanosomatida</taxon>
        <taxon>Trypanosomatidae</taxon>
        <taxon>Leishmaniinae</taxon>
        <taxon>Leishmania</taxon>
    </lineage>
</organism>
<dbReference type="VEuPathDB" id="TriTrypDB:LdBPK_291680.1"/>
<accession>A0A504X5G8</accession>
<proteinExistence type="predicted"/>
<dbReference type="EMBL" id="RHLD01000005">
    <property type="protein sequence ID" value="TPP41340.1"/>
    <property type="molecule type" value="Genomic_DNA"/>
</dbReference>
<evidence type="ECO:0000313" key="2">
    <source>
        <dbReference type="Proteomes" id="UP000318821"/>
    </source>
</evidence>
<dbReference type="SUPFAM" id="SSF53187">
    <property type="entry name" value="Zn-dependent exopeptidases"/>
    <property type="match status" value="1"/>
</dbReference>
<dbReference type="Gene3D" id="3.40.630.10">
    <property type="entry name" value="Zn peptidases"/>
    <property type="match status" value="1"/>
</dbReference>
<sequence length="273" mass="29634">MKAHLKTLGIAFTYIHAPGKMHANLSATLPASNDASQPGVVMCGRMDIVPVDGRKWDTSPFEFLGLWTTLPFAFTNSESKKLARFVFSYGEGVGCVDAPVIMAQLKLQSLEADGCLVGNGGFHADRASCNFTASAMRIITEVREIGLERGRRSPHAFEYQRPFYSLSVCLIKGRNAVSAEINSMGSVPAFDSPEETALIHAVRETRDNHTVRGFATLGMPIIIVASGGYCGHMASACTEVVFLKKREKLTEELVQQLHGSRAWNSLPVLSTPG</sequence>
<protein>
    <submittedName>
        <fullName evidence="1">Uncharacterized protein</fullName>
    </submittedName>
</protein>
<reference evidence="2" key="1">
    <citation type="submission" date="2019-02" db="EMBL/GenBank/DDBJ databases">
        <title>FDA dAtabase for Regulatory Grade micrObial Sequences (FDA-ARGOS): Supporting development and validation of Infectious Disease Dx tests.</title>
        <authorList>
            <person name="Duncan R."/>
            <person name="Fisher C."/>
            <person name="Tallon L."/>
            <person name="Sadzewicz L."/>
            <person name="Sengamalay N."/>
            <person name="Ott S."/>
            <person name="Godinez A."/>
            <person name="Nagaraj S."/>
            <person name="Vavikolanu K."/>
            <person name="Vyas G."/>
            <person name="Nadendla S."/>
            <person name="Aluvathingal J."/>
            <person name="Sichtig H."/>
        </authorList>
    </citation>
    <scope>NUCLEOTIDE SEQUENCE [LARGE SCALE GENOMIC DNA]</scope>
    <source>
        <strain evidence="2">FDAARGOS_360</strain>
    </source>
</reference>
<dbReference type="Proteomes" id="UP000318821">
    <property type="component" value="Unassembled WGS sequence"/>
</dbReference>
<dbReference type="VEuPathDB" id="TriTrypDB:LDHU3_29.2430"/>
<evidence type="ECO:0000313" key="1">
    <source>
        <dbReference type="EMBL" id="TPP41340.1"/>
    </source>
</evidence>
<comment type="caution">
    <text evidence="1">The sequence shown here is derived from an EMBL/GenBank/DDBJ whole genome shotgun (WGS) entry which is preliminary data.</text>
</comment>
<name>A0A504X5G8_LEIDO</name>